<keyword evidence="1" id="KW-0732">Signal</keyword>
<accession>A0A9X2A2G0</accession>
<feature type="signal peptide" evidence="1">
    <location>
        <begin position="1"/>
        <end position="19"/>
    </location>
</feature>
<reference evidence="2" key="1">
    <citation type="submission" date="2022-02" db="EMBL/GenBank/DDBJ databases">
        <title>Halalkalibacter sp. nov. isolated from Lonar Lake, India.</title>
        <authorList>
            <person name="Joshi A."/>
            <person name="Thite S."/>
            <person name="Lodha T."/>
        </authorList>
    </citation>
    <scope>NUCLEOTIDE SEQUENCE</scope>
    <source>
        <strain evidence="2">MEB205</strain>
    </source>
</reference>
<comment type="caution">
    <text evidence="2">The sequence shown here is derived from an EMBL/GenBank/DDBJ whole genome shotgun (WGS) entry which is preliminary data.</text>
</comment>
<dbReference type="EMBL" id="JAKRYL010000005">
    <property type="protein sequence ID" value="MCL7746690.1"/>
    <property type="molecule type" value="Genomic_DNA"/>
</dbReference>
<evidence type="ECO:0000313" key="3">
    <source>
        <dbReference type="Proteomes" id="UP001139150"/>
    </source>
</evidence>
<sequence length="312" mass="36365">MAYKWFLLVSAFVFLAACSKTNPVIQAEPTQEDKEEARESETEDTLTVEEILLKSLGELQHVESLSSTKELTQHISLPNEEPFSTTTSLYTEVIQAPLSMYRKRVSEVPIMGDFITDIYVVEDGIYFRDGLEDTWFTYPEDVSYEIIAIEEEQVNPQEQHLEMLAKYTEQLAYEENETHFILTFEANPDVLTAFALELNHLMLDELAAELEEFMTMADIHKLEYQLFIEKKTFLQTEWTMSLVLDLSLDEDSIKREIRVTETLDQFNEITEIVVPQEALEEAEEFNLYLSEFEDVHNFDMNDFKHVEEPIGF</sequence>
<dbReference type="AlphaFoldDB" id="A0A9X2A2G0"/>
<dbReference type="Proteomes" id="UP001139150">
    <property type="component" value="Unassembled WGS sequence"/>
</dbReference>
<evidence type="ECO:0008006" key="4">
    <source>
        <dbReference type="Google" id="ProtNLM"/>
    </source>
</evidence>
<keyword evidence="3" id="KW-1185">Reference proteome</keyword>
<proteinExistence type="predicted"/>
<name>A0A9X2A2G0_9BACI</name>
<evidence type="ECO:0000256" key="1">
    <source>
        <dbReference type="SAM" id="SignalP"/>
    </source>
</evidence>
<gene>
    <name evidence="2" type="ORF">MF646_06075</name>
</gene>
<dbReference type="Pfam" id="PF20316">
    <property type="entry name" value="DUF6612"/>
    <property type="match status" value="1"/>
</dbReference>
<organism evidence="2 3">
    <name type="scientific">Halalkalibacter alkaliphilus</name>
    <dbReference type="NCBI Taxonomy" id="2917993"/>
    <lineage>
        <taxon>Bacteria</taxon>
        <taxon>Bacillati</taxon>
        <taxon>Bacillota</taxon>
        <taxon>Bacilli</taxon>
        <taxon>Bacillales</taxon>
        <taxon>Bacillaceae</taxon>
        <taxon>Halalkalibacter</taxon>
    </lineage>
</organism>
<dbReference type="InterPro" id="IPR046720">
    <property type="entry name" value="DUF6612"/>
</dbReference>
<protein>
    <recommendedName>
        <fullName evidence="4">Lipoprotein</fullName>
    </recommendedName>
</protein>
<dbReference type="PROSITE" id="PS51257">
    <property type="entry name" value="PROKAR_LIPOPROTEIN"/>
    <property type="match status" value="1"/>
</dbReference>
<dbReference type="RefSeq" id="WP_250095607.1">
    <property type="nucleotide sequence ID" value="NZ_JAKRYL010000005.1"/>
</dbReference>
<feature type="chain" id="PRO_5040819864" description="Lipoprotein" evidence="1">
    <location>
        <begin position="20"/>
        <end position="312"/>
    </location>
</feature>
<evidence type="ECO:0000313" key="2">
    <source>
        <dbReference type="EMBL" id="MCL7746690.1"/>
    </source>
</evidence>